<comment type="caution">
    <text evidence="1">The sequence shown here is derived from an EMBL/GenBank/DDBJ whole genome shotgun (WGS) entry which is preliminary data.</text>
</comment>
<dbReference type="STRING" id="1217705.F900_01901"/>
<name>N9NDL0_9GAMM</name>
<dbReference type="AlphaFoldDB" id="N9NDL0"/>
<protein>
    <submittedName>
        <fullName evidence="1">Uncharacterized protein</fullName>
    </submittedName>
</protein>
<dbReference type="HOGENOM" id="CLU_1773384_0_0_6"/>
<accession>N9NDL0</accession>
<dbReference type="PATRIC" id="fig|1217705.3.peg.1849"/>
<organism evidence="1 2">
    <name type="scientific">Acinetobacter modestus</name>
    <dbReference type="NCBI Taxonomy" id="1776740"/>
    <lineage>
        <taxon>Bacteria</taxon>
        <taxon>Pseudomonadati</taxon>
        <taxon>Pseudomonadota</taxon>
        <taxon>Gammaproteobacteria</taxon>
        <taxon>Moraxellales</taxon>
        <taxon>Moraxellaceae</taxon>
        <taxon>Acinetobacter</taxon>
    </lineage>
</organism>
<reference evidence="1 2" key="1">
    <citation type="submission" date="2013-02" db="EMBL/GenBank/DDBJ databases">
        <title>The Genome Sequence of Acinetobacter sp. ANC 3862.</title>
        <authorList>
            <consortium name="The Broad Institute Genome Sequencing Platform"/>
            <consortium name="The Broad Institute Genome Sequencing Center for Infectious Disease"/>
            <person name="Cerqueira G."/>
            <person name="Feldgarden M."/>
            <person name="Courvalin P."/>
            <person name="Perichon B."/>
            <person name="Grillot-Courvalin C."/>
            <person name="Clermont D."/>
            <person name="Rocha E."/>
            <person name="Yoon E.-J."/>
            <person name="Nemec A."/>
            <person name="Walker B."/>
            <person name="Young S.K."/>
            <person name="Zeng Q."/>
            <person name="Gargeya S."/>
            <person name="Fitzgerald M."/>
            <person name="Haas B."/>
            <person name="Abouelleil A."/>
            <person name="Alvarado L."/>
            <person name="Arachchi H.M."/>
            <person name="Berlin A.M."/>
            <person name="Chapman S.B."/>
            <person name="Dewar J."/>
            <person name="Goldberg J."/>
            <person name="Griggs A."/>
            <person name="Gujja S."/>
            <person name="Hansen M."/>
            <person name="Howarth C."/>
            <person name="Imamovic A."/>
            <person name="Larimer J."/>
            <person name="McCowan C."/>
            <person name="Murphy C."/>
            <person name="Neiman D."/>
            <person name="Pearson M."/>
            <person name="Priest M."/>
            <person name="Roberts A."/>
            <person name="Saif S."/>
            <person name="Shea T."/>
            <person name="Sisk P."/>
            <person name="Sykes S."/>
            <person name="Wortman J."/>
            <person name="Nusbaum C."/>
            <person name="Birren B."/>
        </authorList>
    </citation>
    <scope>NUCLEOTIDE SEQUENCE [LARGE SCALE GENOMIC DNA]</scope>
    <source>
        <strain evidence="1 2">ANC 3862</strain>
    </source>
</reference>
<dbReference type="Proteomes" id="UP000013248">
    <property type="component" value="Unassembled WGS sequence"/>
</dbReference>
<sequence>MTNLPNLPLDNNTNFVTGDFVVLTPEAGTDVLLEIIEHKYTSDTYRVRNVLTGSCGPIHKNQIRYATKAEVKAKRRSPEPVELFISSIREIPFRMYPPPATAILDMGDVTNISKHVSPLCRVINKTYMTDVIDHLVRAHKAHQEIS</sequence>
<evidence type="ECO:0000313" key="2">
    <source>
        <dbReference type="Proteomes" id="UP000013248"/>
    </source>
</evidence>
<dbReference type="EMBL" id="APRP01000018">
    <property type="protein sequence ID" value="ENX00917.1"/>
    <property type="molecule type" value="Genomic_DNA"/>
</dbReference>
<gene>
    <name evidence="1" type="ORF">F900_01901</name>
</gene>
<evidence type="ECO:0000313" key="1">
    <source>
        <dbReference type="EMBL" id="ENX00917.1"/>
    </source>
</evidence>
<proteinExistence type="predicted"/>
<dbReference type="RefSeq" id="WP_005217002.1">
    <property type="nucleotide sequence ID" value="NZ_KB850089.1"/>
</dbReference>